<evidence type="ECO:0000313" key="2">
    <source>
        <dbReference type="Proteomes" id="UP001187471"/>
    </source>
</evidence>
<reference evidence="1" key="1">
    <citation type="submission" date="2022-12" db="EMBL/GenBank/DDBJ databases">
        <title>Draft genome assemblies for two species of Escallonia (Escalloniales).</title>
        <authorList>
            <person name="Chanderbali A."/>
            <person name="Dervinis C."/>
            <person name="Anghel I."/>
            <person name="Soltis D."/>
            <person name="Soltis P."/>
            <person name="Zapata F."/>
        </authorList>
    </citation>
    <scope>NUCLEOTIDE SEQUENCE</scope>
    <source>
        <strain evidence="1">UCBG92.1500</strain>
        <tissue evidence="1">Leaf</tissue>
    </source>
</reference>
<comment type="caution">
    <text evidence="1">The sequence shown here is derived from an EMBL/GenBank/DDBJ whole genome shotgun (WGS) entry which is preliminary data.</text>
</comment>
<dbReference type="AlphaFoldDB" id="A0AA88S022"/>
<name>A0AA88S022_9ASTE</name>
<dbReference type="EMBL" id="JAVXUO010000355">
    <property type="protein sequence ID" value="KAK2993035.1"/>
    <property type="molecule type" value="Genomic_DNA"/>
</dbReference>
<organism evidence="1 2">
    <name type="scientific">Escallonia rubra</name>
    <dbReference type="NCBI Taxonomy" id="112253"/>
    <lineage>
        <taxon>Eukaryota</taxon>
        <taxon>Viridiplantae</taxon>
        <taxon>Streptophyta</taxon>
        <taxon>Embryophyta</taxon>
        <taxon>Tracheophyta</taxon>
        <taxon>Spermatophyta</taxon>
        <taxon>Magnoliopsida</taxon>
        <taxon>eudicotyledons</taxon>
        <taxon>Gunneridae</taxon>
        <taxon>Pentapetalae</taxon>
        <taxon>asterids</taxon>
        <taxon>campanulids</taxon>
        <taxon>Escalloniales</taxon>
        <taxon>Escalloniaceae</taxon>
        <taxon>Escallonia</taxon>
    </lineage>
</organism>
<evidence type="ECO:0000313" key="1">
    <source>
        <dbReference type="EMBL" id="KAK2993035.1"/>
    </source>
</evidence>
<protein>
    <submittedName>
        <fullName evidence="1">Uncharacterized protein</fullName>
    </submittedName>
</protein>
<accession>A0AA88S022</accession>
<keyword evidence="2" id="KW-1185">Reference proteome</keyword>
<gene>
    <name evidence="1" type="ORF">RJ640_029244</name>
</gene>
<proteinExistence type="predicted"/>
<sequence length="268" mass="29230">MVADLEHGWPAVGSELGGEVAGGTAVRRHQCRVIVEDGGGAFTVAAVAQIESCQHRCSGGDGGLSRFGGTVVTVVPVSVGDTGVAPSLFRFAVTTTGLTHFVPSSGYVAFKQSATPLTVQFLLTGGPQNLLPIKQEALKLWSWVLVGIRPDKLLNAKFRWLKKVRLETLEGISPESWFLEKSRDSNNSMSPIFFGIIPVRKFPDRLSDRRPTKLSHRYFSVEAVVAQVQRSQLTKITHGAWYVPLKIVVPQCYNRQGRPVHPTIGNIS</sequence>
<dbReference type="Proteomes" id="UP001187471">
    <property type="component" value="Unassembled WGS sequence"/>
</dbReference>